<feature type="region of interest" description="Disordered" evidence="1">
    <location>
        <begin position="86"/>
        <end position="111"/>
    </location>
</feature>
<gene>
    <name evidence="3" type="ORF">COMA1_40302</name>
</gene>
<proteinExistence type="predicted"/>
<dbReference type="GO" id="GO:0016020">
    <property type="term" value="C:membrane"/>
    <property type="evidence" value="ECO:0007669"/>
    <property type="project" value="InterPro"/>
</dbReference>
<organism evidence="3 4">
    <name type="scientific">Candidatus Nitrospira nitrosa</name>
    <dbReference type="NCBI Taxonomy" id="1742972"/>
    <lineage>
        <taxon>Bacteria</taxon>
        <taxon>Pseudomonadati</taxon>
        <taxon>Nitrospirota</taxon>
        <taxon>Nitrospiria</taxon>
        <taxon>Nitrospirales</taxon>
        <taxon>Nitrospiraceae</taxon>
        <taxon>Nitrospira</taxon>
    </lineage>
</organism>
<feature type="transmembrane region" description="Helical" evidence="2">
    <location>
        <begin position="34"/>
        <end position="55"/>
    </location>
</feature>
<sequence>MGLRKTPVSVIFERLYFILTSMVQPKQTNQSAKATASLVTGGGLILVWAIIWTNFPSKDELLSAQSTTVSADRPRQVELDLTIPGVPRRSLQGSTGTEESSRGTAGSGNVALQDSRARQIAEVRCDAHVQEFCPDSLTGDERRRCVTQRMRQFDQSCQQIVRQRMMRWKAADGYRLACAADVKRMCQTVESGEGRILACLQEHEQDLSEACYQSLLKGRPHFTN</sequence>
<dbReference type="Pfam" id="PF00839">
    <property type="entry name" value="Cys_rich_FGFR"/>
    <property type="match status" value="1"/>
</dbReference>
<evidence type="ECO:0000313" key="3">
    <source>
        <dbReference type="EMBL" id="CUS37874.1"/>
    </source>
</evidence>
<keyword evidence="4" id="KW-1185">Reference proteome</keyword>
<dbReference type="InterPro" id="IPR001893">
    <property type="entry name" value="Cys-rich_GLG1_repeat"/>
</dbReference>
<keyword evidence="2" id="KW-1133">Transmembrane helix</keyword>
<dbReference type="AlphaFoldDB" id="A0A0S4LRZ9"/>
<dbReference type="Proteomes" id="UP000199032">
    <property type="component" value="Unassembled WGS sequence"/>
</dbReference>
<name>A0A0S4LRZ9_9BACT</name>
<dbReference type="STRING" id="1742972.COMA1_40302"/>
<evidence type="ECO:0000256" key="1">
    <source>
        <dbReference type="SAM" id="MobiDB-lite"/>
    </source>
</evidence>
<dbReference type="OrthoDB" id="330006at2"/>
<accession>A0A0S4LRZ9</accession>
<reference evidence="3 4" key="1">
    <citation type="submission" date="2015-10" db="EMBL/GenBank/DDBJ databases">
        <authorList>
            <person name="Gilbert D.G."/>
        </authorList>
    </citation>
    <scope>NUCLEOTIDE SEQUENCE [LARGE SCALE GENOMIC DNA]</scope>
    <source>
        <strain evidence="3">COMA1</strain>
    </source>
</reference>
<dbReference type="EMBL" id="CZQA01000010">
    <property type="protein sequence ID" value="CUS37874.1"/>
    <property type="molecule type" value="Genomic_DNA"/>
</dbReference>
<dbReference type="RefSeq" id="WP_090750377.1">
    <property type="nucleotide sequence ID" value="NZ_CZQA01000010.1"/>
</dbReference>
<protein>
    <submittedName>
        <fullName evidence="3">Uncharacterized protein</fullName>
    </submittedName>
</protein>
<feature type="compositionally biased region" description="Polar residues" evidence="1">
    <location>
        <begin position="91"/>
        <end position="104"/>
    </location>
</feature>
<evidence type="ECO:0000313" key="4">
    <source>
        <dbReference type="Proteomes" id="UP000199032"/>
    </source>
</evidence>
<evidence type="ECO:0000256" key="2">
    <source>
        <dbReference type="SAM" id="Phobius"/>
    </source>
</evidence>
<keyword evidence="2" id="KW-0472">Membrane</keyword>
<keyword evidence="2" id="KW-0812">Transmembrane</keyword>